<evidence type="ECO:0000256" key="1">
    <source>
        <dbReference type="SAM" id="MobiDB-lite"/>
    </source>
</evidence>
<feature type="compositionally biased region" description="Acidic residues" evidence="1">
    <location>
        <begin position="185"/>
        <end position="194"/>
    </location>
</feature>
<organism evidence="2">
    <name type="scientific">Ditylum brightwellii</name>
    <dbReference type="NCBI Taxonomy" id="49249"/>
    <lineage>
        <taxon>Eukaryota</taxon>
        <taxon>Sar</taxon>
        <taxon>Stramenopiles</taxon>
        <taxon>Ochrophyta</taxon>
        <taxon>Bacillariophyta</taxon>
        <taxon>Mediophyceae</taxon>
        <taxon>Lithodesmiophycidae</taxon>
        <taxon>Lithodesmiales</taxon>
        <taxon>Lithodesmiaceae</taxon>
        <taxon>Ditylum</taxon>
    </lineage>
</organism>
<feature type="region of interest" description="Disordered" evidence="1">
    <location>
        <begin position="131"/>
        <end position="194"/>
    </location>
</feature>
<evidence type="ECO:0000313" key="2">
    <source>
        <dbReference type="EMBL" id="CAE4597099.1"/>
    </source>
</evidence>
<dbReference type="AlphaFoldDB" id="A0A7S4QZF6"/>
<accession>A0A7S4QZF6</accession>
<name>A0A7S4QZF6_9STRA</name>
<reference evidence="2" key="1">
    <citation type="submission" date="2021-01" db="EMBL/GenBank/DDBJ databases">
        <authorList>
            <person name="Corre E."/>
            <person name="Pelletier E."/>
            <person name="Niang G."/>
            <person name="Scheremetjew M."/>
            <person name="Finn R."/>
            <person name="Kale V."/>
            <person name="Holt S."/>
            <person name="Cochrane G."/>
            <person name="Meng A."/>
            <person name="Brown T."/>
            <person name="Cohen L."/>
        </authorList>
    </citation>
    <scope>NUCLEOTIDE SEQUENCE</scope>
    <source>
        <strain evidence="2">GSO104</strain>
    </source>
</reference>
<gene>
    <name evidence="2" type="ORF">DBRI00130_LOCUS9586</name>
</gene>
<sequence length="194" mass="21431">MLLFYDRWMNQFLPEAMPSMGEPGNESKKSELPFEFGDLVTMTIVDVFETDKDGKFLSYCPTFDNRAIKKTTQATERLRKGSSAIKSSVTVAANSQAAARVNEAAGMLTRFGIKAAVSVRDSVKKRINEERQKAREAEEQHLTSPAGFPTAQETRKAAERAASPALANGATKIPVNGHRRGEYYFSDDDTNDGQ</sequence>
<protein>
    <submittedName>
        <fullName evidence="2">Uncharacterized protein</fullName>
    </submittedName>
</protein>
<dbReference type="EMBL" id="HBNS01011861">
    <property type="protein sequence ID" value="CAE4597099.1"/>
    <property type="molecule type" value="Transcribed_RNA"/>
</dbReference>
<proteinExistence type="predicted"/>
<feature type="compositionally biased region" description="Basic and acidic residues" evidence="1">
    <location>
        <begin position="131"/>
        <end position="141"/>
    </location>
</feature>